<dbReference type="Proteomes" id="UP000215788">
    <property type="component" value="Unassembled WGS sequence"/>
</dbReference>
<dbReference type="AlphaFoldDB" id="A0A266N959"/>
<reference evidence="1 2" key="1">
    <citation type="submission" date="2017-08" db="EMBL/GenBank/DDBJ databases">
        <title>Genomic and metabolic characterisation of spoilage-associated Pseudomonas species.</title>
        <authorList>
            <person name="Stanborough T."/>
            <person name="Fegan N."/>
            <person name="Powell S.M."/>
            <person name="Singh T."/>
            <person name="Tamplin M.L."/>
            <person name="Chandry P.S."/>
        </authorList>
    </citation>
    <scope>NUCLEOTIDE SEQUENCE [LARGE SCALE GENOMIC DNA]</scope>
    <source>
        <strain evidence="1 2">L1802</strain>
    </source>
</reference>
<protein>
    <submittedName>
        <fullName evidence="1">Uncharacterized protein</fullName>
    </submittedName>
</protein>
<evidence type="ECO:0000313" key="1">
    <source>
        <dbReference type="EMBL" id="OZY59041.1"/>
    </source>
</evidence>
<name>A0A266N959_9PSED</name>
<gene>
    <name evidence="1" type="ORF">CJF39_13430</name>
</gene>
<comment type="caution">
    <text evidence="1">The sequence shown here is derived from an EMBL/GenBank/DDBJ whole genome shotgun (WGS) entry which is preliminary data.</text>
</comment>
<evidence type="ECO:0000313" key="2">
    <source>
        <dbReference type="Proteomes" id="UP000215788"/>
    </source>
</evidence>
<organism evidence="1 2">
    <name type="scientific">Pseudomonas lundensis</name>
    <dbReference type="NCBI Taxonomy" id="86185"/>
    <lineage>
        <taxon>Bacteria</taxon>
        <taxon>Pseudomonadati</taxon>
        <taxon>Pseudomonadota</taxon>
        <taxon>Gammaproteobacteria</taxon>
        <taxon>Pseudomonadales</taxon>
        <taxon>Pseudomonadaceae</taxon>
        <taxon>Pseudomonas</taxon>
    </lineage>
</organism>
<sequence>MQAPQALIAVLGSDYKFCLLRCIKERAGLYCRAFFVPVMRARCIPAKMFTTDRSTQVANTLLNVPVL</sequence>
<accession>A0A266N959</accession>
<proteinExistence type="predicted"/>
<dbReference type="EMBL" id="NQKI01000019">
    <property type="protein sequence ID" value="OZY59041.1"/>
    <property type="molecule type" value="Genomic_DNA"/>
</dbReference>